<dbReference type="Gene3D" id="2.60.40.720">
    <property type="match status" value="1"/>
</dbReference>
<dbReference type="PRINTS" id="PR00967">
    <property type="entry name" value="ONCOGENEAML1"/>
</dbReference>
<keyword evidence="4" id="KW-0539">Nucleus</keyword>
<comment type="caution">
    <text evidence="6">The sequence shown here is derived from an EMBL/GenBank/DDBJ whole genome shotgun (WGS) entry which is preliminary data.</text>
</comment>
<dbReference type="SUPFAM" id="SSF49417">
    <property type="entry name" value="p53-like transcription factors"/>
    <property type="match status" value="1"/>
</dbReference>
<dbReference type="InterPro" id="IPR000040">
    <property type="entry name" value="AML1_Runt"/>
</dbReference>
<accession>A0AAV6VVK2</accession>
<dbReference type="InterPro" id="IPR008967">
    <property type="entry name" value="p53-like_TF_DNA-bd_sf"/>
</dbReference>
<evidence type="ECO:0000259" key="5">
    <source>
        <dbReference type="PROSITE" id="PS51062"/>
    </source>
</evidence>
<dbReference type="GO" id="GO:0000981">
    <property type="term" value="F:DNA-binding transcription factor activity, RNA polymerase II-specific"/>
    <property type="evidence" value="ECO:0007669"/>
    <property type="project" value="TreeGrafter"/>
</dbReference>
<dbReference type="GO" id="GO:0005524">
    <property type="term" value="F:ATP binding"/>
    <property type="evidence" value="ECO:0007669"/>
    <property type="project" value="InterPro"/>
</dbReference>
<reference evidence="6 7" key="1">
    <citation type="journal article" date="2022" name="Nat. Ecol. Evol.">
        <title>A masculinizing supergene underlies an exaggerated male reproductive morph in a spider.</title>
        <authorList>
            <person name="Hendrickx F."/>
            <person name="De Corte Z."/>
            <person name="Sonet G."/>
            <person name="Van Belleghem S.M."/>
            <person name="Kostlbacher S."/>
            <person name="Vangestel C."/>
        </authorList>
    </citation>
    <scope>NUCLEOTIDE SEQUENCE [LARGE SCALE GENOMIC DNA]</scope>
    <source>
        <strain evidence="6">W744_W776</strain>
    </source>
</reference>
<dbReference type="GO" id="GO:0005634">
    <property type="term" value="C:nucleus"/>
    <property type="evidence" value="ECO:0007669"/>
    <property type="project" value="UniProtKB-SubCell"/>
</dbReference>
<evidence type="ECO:0000256" key="1">
    <source>
        <dbReference type="ARBA" id="ARBA00004123"/>
    </source>
</evidence>
<sequence length="223" mass="24655">MVRSLAMHLPAETPPVRRRKTSFMSGDLLYPSTEKSLLAAGIEPSAAADLVKTGSPCFVCTALPSHWRSNKTLPNAFKVVCLGDVADGTVVTVRAGNDENFCGELRNATAAFKNGVAKFNDLRFVGRSGRGKSFNLTILVATNPPQVATYNKAIKITVDGPREPRTKMRETQQHRKLRTKLIFVIYPKCNSSHGRVAPVYRRPSQLPRKHCYKIVKGISNKQF</sequence>
<dbReference type="PANTHER" id="PTHR11950:SF31">
    <property type="entry name" value="SEGMENTATION PROTEIN RUNT"/>
    <property type="match status" value="1"/>
</dbReference>
<evidence type="ECO:0000256" key="2">
    <source>
        <dbReference type="ARBA" id="ARBA00023015"/>
    </source>
</evidence>
<keyword evidence="7" id="KW-1185">Reference proteome</keyword>
<keyword evidence="3" id="KW-0804">Transcription</keyword>
<evidence type="ECO:0000256" key="4">
    <source>
        <dbReference type="ARBA" id="ARBA00023242"/>
    </source>
</evidence>
<dbReference type="FunFam" id="2.60.40.720:FF:000004">
    <property type="entry name" value="runt-related transcription factor 3"/>
    <property type="match status" value="1"/>
</dbReference>
<organism evidence="6 7">
    <name type="scientific">Oedothorax gibbosus</name>
    <dbReference type="NCBI Taxonomy" id="931172"/>
    <lineage>
        <taxon>Eukaryota</taxon>
        <taxon>Metazoa</taxon>
        <taxon>Ecdysozoa</taxon>
        <taxon>Arthropoda</taxon>
        <taxon>Chelicerata</taxon>
        <taxon>Arachnida</taxon>
        <taxon>Araneae</taxon>
        <taxon>Araneomorphae</taxon>
        <taxon>Entelegynae</taxon>
        <taxon>Araneoidea</taxon>
        <taxon>Linyphiidae</taxon>
        <taxon>Erigoninae</taxon>
        <taxon>Oedothorax</taxon>
    </lineage>
</organism>
<evidence type="ECO:0000313" key="6">
    <source>
        <dbReference type="EMBL" id="KAG8200542.1"/>
    </source>
</evidence>
<dbReference type="AlphaFoldDB" id="A0AAV6VVK2"/>
<dbReference type="Pfam" id="PF00853">
    <property type="entry name" value="Runt"/>
    <property type="match status" value="1"/>
</dbReference>
<dbReference type="GO" id="GO:0000978">
    <property type="term" value="F:RNA polymerase II cis-regulatory region sequence-specific DNA binding"/>
    <property type="evidence" value="ECO:0007669"/>
    <property type="project" value="TreeGrafter"/>
</dbReference>
<name>A0AAV6VVK2_9ARAC</name>
<comment type="subcellular location">
    <subcellularLocation>
        <location evidence="1">Nucleus</location>
    </subcellularLocation>
</comment>
<dbReference type="Proteomes" id="UP000827092">
    <property type="component" value="Unassembled WGS sequence"/>
</dbReference>
<dbReference type="InterPro" id="IPR012346">
    <property type="entry name" value="p53/RUNT-type_TF_DNA-bd_sf"/>
</dbReference>
<gene>
    <name evidence="6" type="ORF">JTE90_000615</name>
</gene>
<dbReference type="InterPro" id="IPR013524">
    <property type="entry name" value="Runt_dom"/>
</dbReference>
<proteinExistence type="predicted"/>
<evidence type="ECO:0000256" key="3">
    <source>
        <dbReference type="ARBA" id="ARBA00023163"/>
    </source>
</evidence>
<keyword evidence="2" id="KW-0805">Transcription regulation</keyword>
<dbReference type="PANTHER" id="PTHR11950">
    <property type="entry name" value="RUNT RELATED"/>
    <property type="match status" value="1"/>
</dbReference>
<dbReference type="EMBL" id="JAFNEN010000015">
    <property type="protein sequence ID" value="KAG8200542.1"/>
    <property type="molecule type" value="Genomic_DNA"/>
</dbReference>
<dbReference type="PROSITE" id="PS51062">
    <property type="entry name" value="RUNT"/>
    <property type="match status" value="1"/>
</dbReference>
<evidence type="ECO:0000313" key="7">
    <source>
        <dbReference type="Proteomes" id="UP000827092"/>
    </source>
</evidence>
<feature type="domain" description="Runt" evidence="5">
    <location>
        <begin position="38"/>
        <end position="166"/>
    </location>
</feature>
<protein>
    <recommendedName>
        <fullName evidence="5">Runt domain-containing protein</fullName>
    </recommendedName>
</protein>